<feature type="chain" id="PRO_5011751367" evidence="1">
    <location>
        <begin position="25"/>
        <end position="750"/>
    </location>
</feature>
<dbReference type="Pfam" id="PF17132">
    <property type="entry name" value="Glyco_hydro_106"/>
    <property type="match status" value="1"/>
</dbReference>
<dbReference type="STRING" id="474950.SAMN05421771_3322"/>
<gene>
    <name evidence="2" type="ORF">SAMN05421771_3322</name>
</gene>
<accession>A0A1I6MQY4</accession>
<dbReference type="SUPFAM" id="SSF51445">
    <property type="entry name" value="(Trans)glycosidases"/>
    <property type="match status" value="1"/>
</dbReference>
<dbReference type="AlphaFoldDB" id="A0A1I6MQY4"/>
<protein>
    <submittedName>
        <fullName evidence="2">Alpha-L-rhamnosidase</fullName>
    </submittedName>
</protein>
<dbReference type="InterPro" id="IPR029062">
    <property type="entry name" value="Class_I_gatase-like"/>
</dbReference>
<dbReference type="InterPro" id="IPR017853">
    <property type="entry name" value="GH"/>
</dbReference>
<evidence type="ECO:0000256" key="1">
    <source>
        <dbReference type="SAM" id="SignalP"/>
    </source>
</evidence>
<reference evidence="2 3" key="1">
    <citation type="submission" date="2016-10" db="EMBL/GenBank/DDBJ databases">
        <authorList>
            <person name="de Groot N.N."/>
        </authorList>
    </citation>
    <scope>NUCLEOTIDE SEQUENCE [LARGE SCALE GENOMIC DNA]</scope>
    <source>
        <strain evidence="2 3">DSM 21001</strain>
    </source>
</reference>
<keyword evidence="3" id="KW-1185">Reference proteome</keyword>
<feature type="signal peptide" evidence="1">
    <location>
        <begin position="1"/>
        <end position="24"/>
    </location>
</feature>
<dbReference type="EMBL" id="FOZL01000001">
    <property type="protein sequence ID" value="SFS18037.1"/>
    <property type="molecule type" value="Genomic_DNA"/>
</dbReference>
<keyword evidence="1" id="KW-0732">Signal</keyword>
<dbReference type="PANTHER" id="PTHR36848">
    <property type="entry name" value="DNA-BINDING PROTEIN (PUTATIVE SECRETED PROTEIN)-RELATED"/>
    <property type="match status" value="1"/>
</dbReference>
<dbReference type="Gene3D" id="3.40.50.880">
    <property type="match status" value="1"/>
</dbReference>
<proteinExistence type="predicted"/>
<dbReference type="CDD" id="cd03143">
    <property type="entry name" value="A4_beta-galactosidase_middle_domain"/>
    <property type="match status" value="1"/>
</dbReference>
<evidence type="ECO:0000313" key="3">
    <source>
        <dbReference type="Proteomes" id="UP000199024"/>
    </source>
</evidence>
<dbReference type="OrthoDB" id="9761519at2"/>
<name>A0A1I6MQY4_9BACT</name>
<sequence length="750" mass="81885">MSGRTLNNAVKLAACAVFFGSAYAQQPWQRMQMPTATDVAKVWAAPPPEYGPEPYYGLNGAATIETVQHDLDTMKGLGFQAVTVQAGGGMLQTYLSPEYLAFFKQFVGEAKKRSMRVWIVDDIGYPSGFAGGKFTTDKPALRMQALSIAKRLPVKGGATLRQAVGPDVVAAVAVSSTGQQQPVKIDGETLTWAAPTGSDWEVLVVEHVFRTSPTRSDTNPTHQKDQSQSLEDYLNPAATAAYLGFTHQKYYDAMPEEFGKTILGFRGDEPDYSINGLPWTPALFERFQQIKGYDVHPYLGAMLASLPARGQTAGTLTQKELRAKGDYYDVFSQMFRDGFFKPQSEWCAAHHVEYQVHLNHEEMELALVRSEGEFFRDMKYVQVPGIDSIWHQIWQDTISDFPRLAASAAHIYGHPRAFTETFAAYRPEPDGQMARYILNEQLVRGVNLVETMYYPSTASPATATRRGGGPSALMRDPSWPGLMQYVRRISYVMSMGRPDASVALYLPSSSLWLGDADADRAFVASEQMLSERQIDFDVIGGDALASDLEAGRGYLETLSGNRYRTVIVPSASVISQVELDRLKAFAQGGGKVLFLGRTPSLIAGKTMLDGREATAVDFGFAAVETSAQLPETPTPPAQPPAVALTPQVVPAAIEKAVNAAVGVRDVSLDAPDASLKVISRRLADAEVYFFFNEGPQAASHAVTIHGKGKTVSVWDPETSVVSSLPSTHHGVDTTITLDLKGHETRLISVR</sequence>
<dbReference type="RefSeq" id="WP_089840751.1">
    <property type="nucleotide sequence ID" value="NZ_FOZL01000001.1"/>
</dbReference>
<dbReference type="InterPro" id="IPR053161">
    <property type="entry name" value="Ulvan_degrading_GH"/>
</dbReference>
<organism evidence="2 3">
    <name type="scientific">Granulicella pectinivorans</name>
    <dbReference type="NCBI Taxonomy" id="474950"/>
    <lineage>
        <taxon>Bacteria</taxon>
        <taxon>Pseudomonadati</taxon>
        <taxon>Acidobacteriota</taxon>
        <taxon>Terriglobia</taxon>
        <taxon>Terriglobales</taxon>
        <taxon>Acidobacteriaceae</taxon>
        <taxon>Granulicella</taxon>
    </lineage>
</organism>
<evidence type="ECO:0000313" key="2">
    <source>
        <dbReference type="EMBL" id="SFS18037.1"/>
    </source>
</evidence>
<dbReference type="PANTHER" id="PTHR36848:SF2">
    <property type="entry name" value="SECRETED PROTEIN"/>
    <property type="match status" value="1"/>
</dbReference>
<dbReference type="Proteomes" id="UP000199024">
    <property type="component" value="Unassembled WGS sequence"/>
</dbReference>